<dbReference type="GO" id="GO:0005737">
    <property type="term" value="C:cytoplasm"/>
    <property type="evidence" value="ECO:0007669"/>
    <property type="project" value="InterPro"/>
</dbReference>
<organism evidence="9 10">
    <name type="scientific">Haloarcula nitratireducens</name>
    <dbReference type="NCBI Taxonomy" id="2487749"/>
    <lineage>
        <taxon>Archaea</taxon>
        <taxon>Methanobacteriati</taxon>
        <taxon>Methanobacteriota</taxon>
        <taxon>Stenosarchaea group</taxon>
        <taxon>Halobacteria</taxon>
        <taxon>Halobacteriales</taxon>
        <taxon>Haloarculaceae</taxon>
        <taxon>Haloarcula</taxon>
    </lineage>
</organism>
<gene>
    <name evidence="9" type="ORF">EGH23_04720</name>
</gene>
<evidence type="ECO:0000256" key="5">
    <source>
        <dbReference type="ARBA" id="ARBA00023211"/>
    </source>
</evidence>
<dbReference type="GO" id="GO:0046872">
    <property type="term" value="F:metal ion binding"/>
    <property type="evidence" value="ECO:0007669"/>
    <property type="project" value="UniProtKB-KW"/>
</dbReference>
<evidence type="ECO:0000256" key="1">
    <source>
        <dbReference type="ARBA" id="ARBA00001936"/>
    </source>
</evidence>
<comment type="caution">
    <text evidence="9">The sequence shown here is derived from an EMBL/GenBank/DDBJ whole genome shotgun (WGS) entry which is preliminary data.</text>
</comment>
<dbReference type="GO" id="GO:0004427">
    <property type="term" value="F:inorganic diphosphate phosphatase activity"/>
    <property type="evidence" value="ECO:0007669"/>
    <property type="project" value="UniProtKB-EC"/>
</dbReference>
<keyword evidence="5" id="KW-0464">Manganese</keyword>
<dbReference type="FunFam" id="3.90.1640.10:FF:000001">
    <property type="entry name" value="Probable manganese-dependent inorganic pyrophosphatase"/>
    <property type="match status" value="1"/>
</dbReference>
<proteinExistence type="predicted"/>
<dbReference type="Gene3D" id="3.90.1640.10">
    <property type="entry name" value="inorganic pyrophosphatase (n-terminal core)"/>
    <property type="match status" value="1"/>
</dbReference>
<dbReference type="RefSeq" id="WP_220578858.1">
    <property type="nucleotide sequence ID" value="NZ_RKLT01000001.1"/>
</dbReference>
<feature type="domain" description="DHHA2" evidence="8">
    <location>
        <begin position="180"/>
        <end position="306"/>
    </location>
</feature>
<accession>A0AAW4P9I5</accession>
<evidence type="ECO:0000256" key="3">
    <source>
        <dbReference type="ARBA" id="ARBA00022723"/>
    </source>
</evidence>
<dbReference type="Pfam" id="PF01368">
    <property type="entry name" value="DHH"/>
    <property type="match status" value="1"/>
</dbReference>
<dbReference type="PANTHER" id="PTHR12112:SF22">
    <property type="entry name" value="MANGANESE-DEPENDENT INORGANIC PYROPHOSPHATASE-RELATED"/>
    <property type="match status" value="1"/>
</dbReference>
<dbReference type="InterPro" id="IPR038222">
    <property type="entry name" value="DHHA2_dom_sf"/>
</dbReference>
<dbReference type="PANTHER" id="PTHR12112">
    <property type="entry name" value="BNIP - RELATED"/>
    <property type="match status" value="1"/>
</dbReference>
<dbReference type="Pfam" id="PF02833">
    <property type="entry name" value="DHHA2"/>
    <property type="match status" value="1"/>
</dbReference>
<evidence type="ECO:0000256" key="4">
    <source>
        <dbReference type="ARBA" id="ARBA00022801"/>
    </source>
</evidence>
<dbReference type="EC" id="3.6.1.1" evidence="2"/>
<evidence type="ECO:0000313" key="9">
    <source>
        <dbReference type="EMBL" id="MBX0294185.1"/>
    </source>
</evidence>
<dbReference type="SUPFAM" id="SSF64182">
    <property type="entry name" value="DHH phosphoesterases"/>
    <property type="match status" value="1"/>
</dbReference>
<name>A0AAW4P9I5_9EURY</name>
<evidence type="ECO:0000256" key="2">
    <source>
        <dbReference type="ARBA" id="ARBA00012146"/>
    </source>
</evidence>
<comment type="catalytic activity">
    <reaction evidence="7">
        <text>diphosphate + H2O = 2 phosphate + H(+)</text>
        <dbReference type="Rhea" id="RHEA:24576"/>
        <dbReference type="ChEBI" id="CHEBI:15377"/>
        <dbReference type="ChEBI" id="CHEBI:15378"/>
        <dbReference type="ChEBI" id="CHEBI:33019"/>
        <dbReference type="ChEBI" id="CHEBI:43474"/>
        <dbReference type="EC" id="3.6.1.1"/>
    </reaction>
</comment>
<evidence type="ECO:0000313" key="10">
    <source>
        <dbReference type="Proteomes" id="UP001430455"/>
    </source>
</evidence>
<dbReference type="SMART" id="SM01131">
    <property type="entry name" value="DHHA2"/>
    <property type="match status" value="1"/>
</dbReference>
<dbReference type="Gene3D" id="3.10.310.20">
    <property type="entry name" value="DHHA2 domain"/>
    <property type="match status" value="1"/>
</dbReference>
<dbReference type="InterPro" id="IPR004097">
    <property type="entry name" value="DHHA2"/>
</dbReference>
<evidence type="ECO:0000256" key="6">
    <source>
        <dbReference type="ARBA" id="ARBA00032535"/>
    </source>
</evidence>
<dbReference type="EMBL" id="RKLT01000001">
    <property type="protein sequence ID" value="MBX0294185.1"/>
    <property type="molecule type" value="Genomic_DNA"/>
</dbReference>
<sequence>MARPLYVIGHRQPDTDTVCSAIAYARLKQRQGTDAVPARAGEVNPETRFVLDRTGVETPTLLDDAAGERLVLVDHNEHSQTVSGARDAEIVEVVDHHRIGDVTTSDPIFFRNEPVGSTATILAELYDAADEPIDEETAQLLLSGLLSDTVVLRSPTTTDRDRTVAERLAELAGLDVEEYGKELLQQKSKIGEKSPREMVLGDFKEFEFGAHQVGIGQVETVEPAAVLERRDAVLAAMDDVVDEREYATLLLLVTDLLEEESTALLAGDYEETVAEALDTTFADREAFLPGVMSRKKQVVPPLEDAFS</sequence>
<protein>
    <recommendedName>
        <fullName evidence="2">inorganic diphosphatase</fullName>
        <ecNumber evidence="2">3.6.1.1</ecNumber>
    </recommendedName>
    <alternativeName>
        <fullName evidence="6">Pyrophosphate phospho-hydrolase</fullName>
    </alternativeName>
</protein>
<dbReference type="InterPro" id="IPR038763">
    <property type="entry name" value="DHH_sf"/>
</dbReference>
<keyword evidence="4 9" id="KW-0378">Hydrolase</keyword>
<dbReference type="NCBIfam" id="NF003877">
    <property type="entry name" value="PRK05427.1"/>
    <property type="match status" value="1"/>
</dbReference>
<dbReference type="AlphaFoldDB" id="A0AAW4P9I5"/>
<comment type="cofactor">
    <cofactor evidence="1">
        <name>Mn(2+)</name>
        <dbReference type="ChEBI" id="CHEBI:29035"/>
    </cofactor>
</comment>
<reference evidence="9 10" key="1">
    <citation type="submission" date="2021-06" db="EMBL/GenBank/DDBJ databases">
        <title>Halomicroarcula sp. a new haloarchaeum isolated from saline soil.</title>
        <authorList>
            <person name="Duran-Viseras A."/>
            <person name="Sanchez-Porro C."/>
            <person name="Ventosa A."/>
        </authorList>
    </citation>
    <scope>NUCLEOTIDE SEQUENCE [LARGE SCALE GENOMIC DNA]</scope>
    <source>
        <strain evidence="9 10">F27</strain>
    </source>
</reference>
<keyword evidence="3" id="KW-0479">Metal-binding</keyword>
<evidence type="ECO:0000259" key="8">
    <source>
        <dbReference type="SMART" id="SM01131"/>
    </source>
</evidence>
<evidence type="ECO:0000256" key="7">
    <source>
        <dbReference type="ARBA" id="ARBA00047820"/>
    </source>
</evidence>
<dbReference type="InterPro" id="IPR001667">
    <property type="entry name" value="DDH_dom"/>
</dbReference>
<keyword evidence="10" id="KW-1185">Reference proteome</keyword>
<dbReference type="Proteomes" id="UP001430455">
    <property type="component" value="Unassembled WGS sequence"/>
</dbReference>